<name>A0A135NY13_9HYPH</name>
<reference evidence="1 2" key="1">
    <citation type="submission" date="2015-11" db="EMBL/GenBank/DDBJ databases">
        <title>Draft genome sequence of Agrobacterium sp. R89-1.</title>
        <authorList>
            <person name="Zahradnik J."/>
            <person name="Kyslikova E."/>
            <person name="Palyzova A."/>
            <person name="Kyslik P."/>
        </authorList>
    </citation>
    <scope>NUCLEOTIDE SEQUENCE [LARGE SCALE GENOMIC DNA]</scope>
    <source>
        <strain evidence="1 2">R89-1</strain>
    </source>
</reference>
<organism evidence="1 2">
    <name type="scientific">Agrobacterium bohemicum</name>
    <dbReference type="NCBI Taxonomy" id="2052828"/>
    <lineage>
        <taxon>Bacteria</taxon>
        <taxon>Pseudomonadati</taxon>
        <taxon>Pseudomonadota</taxon>
        <taxon>Alphaproteobacteria</taxon>
        <taxon>Hyphomicrobiales</taxon>
        <taxon>Rhizobiaceae</taxon>
        <taxon>Rhizobium/Agrobacterium group</taxon>
        <taxon>Agrobacterium</taxon>
    </lineage>
</organism>
<dbReference type="Proteomes" id="UP000070498">
    <property type="component" value="Unassembled WGS sequence"/>
</dbReference>
<evidence type="ECO:0000313" key="1">
    <source>
        <dbReference type="EMBL" id="KXG84068.1"/>
    </source>
</evidence>
<comment type="caution">
    <text evidence="1">The sequence shown here is derived from an EMBL/GenBank/DDBJ whole genome shotgun (WGS) entry which is preliminary data.</text>
</comment>
<accession>A0A135NY13</accession>
<keyword evidence="2" id="KW-1185">Reference proteome</keyword>
<proteinExistence type="predicted"/>
<sequence>MTEGAVPNGRAWSSTSRASAADRFVGGVLAEAGQSGPVGDGAGEGCQVGAHILSQAPSSIPWVSNGFCRTGVWKAIPVKTEMLFPIEMKIILAEHGAPVMMYRPEPETEDKIGQ</sequence>
<dbReference type="EMBL" id="LNUW01000038">
    <property type="protein sequence ID" value="KXG84068.1"/>
    <property type="molecule type" value="Genomic_DNA"/>
</dbReference>
<dbReference type="AlphaFoldDB" id="A0A135NY13"/>
<dbReference type="STRING" id="2052828.ATO67_13725"/>
<gene>
    <name evidence="1" type="ORF">ATO67_13725</name>
</gene>
<evidence type="ECO:0000313" key="2">
    <source>
        <dbReference type="Proteomes" id="UP000070498"/>
    </source>
</evidence>
<protein>
    <submittedName>
        <fullName evidence="1">Uncharacterized protein</fullName>
    </submittedName>
</protein>